<feature type="region of interest" description="Disordered" evidence="1">
    <location>
        <begin position="1"/>
        <end position="82"/>
    </location>
</feature>
<proteinExistence type="predicted"/>
<comment type="caution">
    <text evidence="2">The sequence shown here is derived from an EMBL/GenBank/DDBJ whole genome shotgun (WGS) entry which is preliminary data.</text>
</comment>
<protein>
    <submittedName>
        <fullName evidence="2">Uncharacterized protein</fullName>
    </submittedName>
</protein>
<feature type="compositionally biased region" description="Basic residues" evidence="1">
    <location>
        <begin position="18"/>
        <end position="41"/>
    </location>
</feature>
<dbReference type="Proteomes" id="UP000078397">
    <property type="component" value="Unassembled WGS sequence"/>
</dbReference>
<feature type="compositionally biased region" description="Low complexity" evidence="1">
    <location>
        <begin position="1"/>
        <end position="13"/>
    </location>
</feature>
<dbReference type="RefSeq" id="XP_022285892.1">
    <property type="nucleotide sequence ID" value="XM_022429091.1"/>
</dbReference>
<evidence type="ECO:0000256" key="1">
    <source>
        <dbReference type="SAM" id="MobiDB-lite"/>
    </source>
</evidence>
<organism evidence="2 3">
    <name type="scientific">Pochonia chlamydosporia 170</name>
    <dbReference type="NCBI Taxonomy" id="1380566"/>
    <lineage>
        <taxon>Eukaryota</taxon>
        <taxon>Fungi</taxon>
        <taxon>Dikarya</taxon>
        <taxon>Ascomycota</taxon>
        <taxon>Pezizomycotina</taxon>
        <taxon>Sordariomycetes</taxon>
        <taxon>Hypocreomycetidae</taxon>
        <taxon>Hypocreales</taxon>
        <taxon>Clavicipitaceae</taxon>
        <taxon>Pochonia</taxon>
    </lineage>
</organism>
<dbReference type="AlphaFoldDB" id="A0A219ARS7"/>
<dbReference type="GeneID" id="33936357"/>
<sequence length="109" mass="12228">MPTDTSTSRPPSTQRWVKTGHKTRLLQKTQKRQPSHCKKRSNLCPDSSNVPIVTPAMHETRLNGPPPQYPIEGERSVKSPNPSTWQSLPLLFFARLAQTIAFDAHTING</sequence>
<evidence type="ECO:0000313" key="2">
    <source>
        <dbReference type="EMBL" id="OWT43473.1"/>
    </source>
</evidence>
<gene>
    <name evidence="2" type="ORF">VFPPC_17378</name>
</gene>
<evidence type="ECO:0000313" key="3">
    <source>
        <dbReference type="Proteomes" id="UP000078397"/>
    </source>
</evidence>
<accession>A0A219ARS7</accession>
<dbReference type="KEGG" id="pchm:VFPPC_17378"/>
<dbReference type="EMBL" id="LSBJ02000001">
    <property type="protein sequence ID" value="OWT43473.1"/>
    <property type="molecule type" value="Genomic_DNA"/>
</dbReference>
<name>A0A219ARS7_METCM</name>
<keyword evidence="3" id="KW-1185">Reference proteome</keyword>
<reference evidence="2 3" key="1">
    <citation type="journal article" date="2016" name="PLoS Pathog.">
        <title>Biosynthesis of antibiotic leucinostatins in bio-control fungus Purpureocillium lilacinum and their inhibition on phytophthora revealed by genome mining.</title>
        <authorList>
            <person name="Wang G."/>
            <person name="Liu Z."/>
            <person name="Lin R."/>
            <person name="Li E."/>
            <person name="Mao Z."/>
            <person name="Ling J."/>
            <person name="Yang Y."/>
            <person name="Yin W.B."/>
            <person name="Xie B."/>
        </authorList>
    </citation>
    <scope>NUCLEOTIDE SEQUENCE [LARGE SCALE GENOMIC DNA]</scope>
    <source>
        <strain evidence="2">170</strain>
    </source>
</reference>